<dbReference type="Proteomes" id="UP000236311">
    <property type="component" value="Unassembled WGS sequence"/>
</dbReference>
<organism evidence="1 2">
    <name type="scientific">Acetatifactor muris</name>
    <dbReference type="NCBI Taxonomy" id="879566"/>
    <lineage>
        <taxon>Bacteria</taxon>
        <taxon>Bacillati</taxon>
        <taxon>Bacillota</taxon>
        <taxon>Clostridia</taxon>
        <taxon>Lachnospirales</taxon>
        <taxon>Lachnospiraceae</taxon>
        <taxon>Acetatifactor</taxon>
    </lineage>
</organism>
<evidence type="ECO:0000313" key="1">
    <source>
        <dbReference type="EMBL" id="SOY32665.1"/>
    </source>
</evidence>
<reference evidence="1 2" key="1">
    <citation type="submission" date="2018-01" db="EMBL/GenBank/DDBJ databases">
        <authorList>
            <person name="Gaut B.S."/>
            <person name="Morton B.R."/>
            <person name="Clegg M.T."/>
            <person name="Duvall M.R."/>
        </authorList>
    </citation>
    <scope>NUCLEOTIDE SEQUENCE [LARGE SCALE GENOMIC DNA]</scope>
    <source>
        <strain evidence="1">GP69</strain>
    </source>
</reference>
<proteinExistence type="predicted"/>
<dbReference type="EMBL" id="OFSM01000062">
    <property type="protein sequence ID" value="SOY32665.1"/>
    <property type="molecule type" value="Genomic_DNA"/>
</dbReference>
<dbReference type="AlphaFoldDB" id="A0A2K4ZQF0"/>
<gene>
    <name evidence="1" type="ORF">AMURIS_05431</name>
</gene>
<keyword evidence="2" id="KW-1185">Reference proteome</keyword>
<sequence length="29" mass="3225">MYTDFGYIGKADGIEYATEQEAIEANPNN</sequence>
<name>A0A2K4ZQF0_9FIRM</name>
<protein>
    <submittedName>
        <fullName evidence="1">Uncharacterized protein</fullName>
    </submittedName>
</protein>
<accession>A0A2K4ZQF0</accession>
<evidence type="ECO:0000313" key="2">
    <source>
        <dbReference type="Proteomes" id="UP000236311"/>
    </source>
</evidence>